<feature type="transmembrane region" description="Helical" evidence="10">
    <location>
        <begin position="220"/>
        <end position="241"/>
    </location>
</feature>
<feature type="transmembrane region" description="Helical" evidence="10">
    <location>
        <begin position="82"/>
        <end position="108"/>
    </location>
</feature>
<sequence length="472" mass="50590">MIRNINNGLTGPCLAIIPLISPAAEHLMSTLDLGTAPLSRLFLRYVTPTVAAMLVTGVYVTIDGIFVGHILGQDGLAGMMLAYPICAVLYAVGALIGMGSSSLASFYLGKGEQARARHIVGNALVMVLIASAVLAFIGIRYGAAMLAWMGAEGVIFDAGFAYLQWYAWLGVFAVLSMAFTALLRNDGRPGLTTWILVGGGVLNVLLDYLLMAVIPWGLAGAAIATMLSQAVTGGLCLWHFFTPRSQLRIRWDTLVPDWRLMGETLRLGVSSFLMYLYLSVVLALHNKALLAVGSSLHVAAYGVISYSEAFFYLIFEGIAMGIQPIASFNAGAGNWQRVLRIRNLALGVTMVVALCGMIPLYLWPEAVVYLFAGDNAALLPVATLGIWLYFWGLPMEGLLLVGATYFQAINRARIASLLTGGKLVLIGGFLWGFSSLWGVSGVWLALPTCSTVLVLVMWRAMRKEAGLHGALG</sequence>
<dbReference type="Proteomes" id="UP000232060">
    <property type="component" value="Unassembled WGS sequence"/>
</dbReference>
<dbReference type="InterPro" id="IPR002528">
    <property type="entry name" value="MATE_fam"/>
</dbReference>
<evidence type="ECO:0000256" key="7">
    <source>
        <dbReference type="ARBA" id="ARBA00022989"/>
    </source>
</evidence>
<comment type="similarity">
    <text evidence="2">Belongs to the multi antimicrobial extrusion (MATE) (TC 2.A.66.1) family. MepA subfamily.</text>
</comment>
<keyword evidence="7 10" id="KW-1133">Transmembrane helix</keyword>
<evidence type="ECO:0000256" key="4">
    <source>
        <dbReference type="ARBA" id="ARBA00022448"/>
    </source>
</evidence>
<dbReference type="PANTHER" id="PTHR43823:SF3">
    <property type="entry name" value="MULTIDRUG EXPORT PROTEIN MEPA"/>
    <property type="match status" value="1"/>
</dbReference>
<keyword evidence="9" id="KW-0046">Antibiotic resistance</keyword>
<evidence type="ECO:0000313" key="11">
    <source>
        <dbReference type="EMBL" id="PJC91843.1"/>
    </source>
</evidence>
<evidence type="ECO:0000256" key="9">
    <source>
        <dbReference type="ARBA" id="ARBA00023251"/>
    </source>
</evidence>
<feature type="transmembrane region" description="Helical" evidence="10">
    <location>
        <begin position="375"/>
        <end position="393"/>
    </location>
</feature>
<dbReference type="OrthoDB" id="9806302at2"/>
<dbReference type="PANTHER" id="PTHR43823">
    <property type="entry name" value="SPORULATION PROTEIN YKVU"/>
    <property type="match status" value="1"/>
</dbReference>
<evidence type="ECO:0000313" key="12">
    <source>
        <dbReference type="Proteomes" id="UP000232060"/>
    </source>
</evidence>
<organism evidence="11 12">
    <name type="scientific">Aeromonas lusitana</name>
    <dbReference type="NCBI Taxonomy" id="931529"/>
    <lineage>
        <taxon>Bacteria</taxon>
        <taxon>Pseudomonadati</taxon>
        <taxon>Pseudomonadota</taxon>
        <taxon>Gammaproteobacteria</taxon>
        <taxon>Aeromonadales</taxon>
        <taxon>Aeromonadaceae</taxon>
        <taxon>Aeromonas</taxon>
    </lineage>
</organism>
<reference evidence="11 12" key="1">
    <citation type="submission" date="2017-11" db="EMBL/GenBank/DDBJ databases">
        <title>Draft genome sequence of environmental isolate Aeromonas lusitania sp. nov. MDC 2473.</title>
        <authorList>
            <person name="Colston S.M."/>
            <person name="Navarro A."/>
            <person name="Martinez-Murcia A.J."/>
            <person name="Graf J."/>
        </authorList>
    </citation>
    <scope>NUCLEOTIDE SEQUENCE [LARGE SCALE GENOMIC DNA]</scope>
    <source>
        <strain evidence="11 12">MDC 2473</strain>
    </source>
</reference>
<name>A0A2M8H5K6_9GAMM</name>
<dbReference type="GO" id="GO:0046677">
    <property type="term" value="P:response to antibiotic"/>
    <property type="evidence" value="ECO:0007669"/>
    <property type="project" value="UniProtKB-KW"/>
</dbReference>
<evidence type="ECO:0000256" key="10">
    <source>
        <dbReference type="SAM" id="Phobius"/>
    </source>
</evidence>
<keyword evidence="8 10" id="KW-0472">Membrane</keyword>
<feature type="transmembrane region" description="Helical" evidence="10">
    <location>
        <begin position="440"/>
        <end position="458"/>
    </location>
</feature>
<gene>
    <name evidence="11" type="ORF">CUC44_18300</name>
</gene>
<evidence type="ECO:0000256" key="8">
    <source>
        <dbReference type="ARBA" id="ARBA00023136"/>
    </source>
</evidence>
<dbReference type="CDD" id="cd13143">
    <property type="entry name" value="MATE_MepA_like"/>
    <property type="match status" value="1"/>
</dbReference>
<keyword evidence="12" id="KW-1185">Reference proteome</keyword>
<dbReference type="InterPro" id="IPR051327">
    <property type="entry name" value="MATE_MepA_subfamily"/>
</dbReference>
<evidence type="ECO:0000256" key="5">
    <source>
        <dbReference type="ARBA" id="ARBA00022475"/>
    </source>
</evidence>
<feature type="transmembrane region" description="Helical" evidence="10">
    <location>
        <begin position="120"/>
        <end position="143"/>
    </location>
</feature>
<accession>A0A2M8H5K6</accession>
<protein>
    <recommendedName>
        <fullName evidence="3">Multidrug export protein MepA</fullName>
    </recommendedName>
</protein>
<dbReference type="GO" id="GO:0015297">
    <property type="term" value="F:antiporter activity"/>
    <property type="evidence" value="ECO:0007669"/>
    <property type="project" value="InterPro"/>
</dbReference>
<keyword evidence="6 10" id="KW-0812">Transmembrane</keyword>
<dbReference type="PIRSF" id="PIRSF006603">
    <property type="entry name" value="DinF"/>
    <property type="match status" value="1"/>
</dbReference>
<dbReference type="GO" id="GO:0042910">
    <property type="term" value="F:xenobiotic transmembrane transporter activity"/>
    <property type="evidence" value="ECO:0007669"/>
    <property type="project" value="InterPro"/>
</dbReference>
<evidence type="ECO:0000256" key="2">
    <source>
        <dbReference type="ARBA" id="ARBA00008417"/>
    </source>
</evidence>
<feature type="transmembrane region" description="Helical" evidence="10">
    <location>
        <begin position="414"/>
        <end position="434"/>
    </location>
</feature>
<feature type="transmembrane region" description="Helical" evidence="10">
    <location>
        <begin position="194"/>
        <end position="214"/>
    </location>
</feature>
<dbReference type="InterPro" id="IPR048279">
    <property type="entry name" value="MdtK-like"/>
</dbReference>
<dbReference type="InterPro" id="IPR045070">
    <property type="entry name" value="MATE_MepA-like"/>
</dbReference>
<evidence type="ECO:0000256" key="3">
    <source>
        <dbReference type="ARBA" id="ARBA00022106"/>
    </source>
</evidence>
<dbReference type="Pfam" id="PF01554">
    <property type="entry name" value="MatE"/>
    <property type="match status" value="2"/>
</dbReference>
<dbReference type="EMBL" id="PGCP01000036">
    <property type="protein sequence ID" value="PJC91843.1"/>
    <property type="molecule type" value="Genomic_DNA"/>
</dbReference>
<keyword evidence="5" id="KW-1003">Cell membrane</keyword>
<evidence type="ECO:0000256" key="1">
    <source>
        <dbReference type="ARBA" id="ARBA00004429"/>
    </source>
</evidence>
<feature type="transmembrane region" description="Helical" evidence="10">
    <location>
        <begin position="163"/>
        <end position="182"/>
    </location>
</feature>
<comment type="caution">
    <text evidence="11">The sequence shown here is derived from an EMBL/GenBank/DDBJ whole genome shotgun (WGS) entry which is preliminary data.</text>
</comment>
<keyword evidence="4" id="KW-0813">Transport</keyword>
<dbReference type="AlphaFoldDB" id="A0A2M8H5K6"/>
<evidence type="ECO:0000256" key="6">
    <source>
        <dbReference type="ARBA" id="ARBA00022692"/>
    </source>
</evidence>
<feature type="transmembrane region" description="Helical" evidence="10">
    <location>
        <begin position="309"/>
        <end position="332"/>
    </location>
</feature>
<feature type="transmembrane region" description="Helical" evidence="10">
    <location>
        <begin position="344"/>
        <end position="363"/>
    </location>
</feature>
<feature type="transmembrane region" description="Helical" evidence="10">
    <location>
        <begin position="42"/>
        <end position="62"/>
    </location>
</feature>
<proteinExistence type="inferred from homology"/>
<feature type="transmembrane region" description="Helical" evidence="10">
    <location>
        <begin position="267"/>
        <end position="289"/>
    </location>
</feature>
<comment type="subcellular location">
    <subcellularLocation>
        <location evidence="1">Cell inner membrane</location>
        <topology evidence="1">Multi-pass membrane protein</topology>
    </subcellularLocation>
</comment>
<dbReference type="GO" id="GO:0005886">
    <property type="term" value="C:plasma membrane"/>
    <property type="evidence" value="ECO:0007669"/>
    <property type="project" value="UniProtKB-SubCell"/>
</dbReference>